<gene>
    <name evidence="1" type="ORF">GCM10010964_08870</name>
</gene>
<protein>
    <submittedName>
        <fullName evidence="1">Uncharacterized protein</fullName>
    </submittedName>
</protein>
<keyword evidence="2" id="KW-1185">Reference proteome</keyword>
<evidence type="ECO:0000313" key="2">
    <source>
        <dbReference type="Proteomes" id="UP000597507"/>
    </source>
</evidence>
<dbReference type="RefSeq" id="WP_188898787.1">
    <property type="nucleotide sequence ID" value="NZ_BMKS01000002.1"/>
</dbReference>
<comment type="caution">
    <text evidence="1">The sequence shown here is derived from an EMBL/GenBank/DDBJ whole genome shotgun (WGS) entry which is preliminary data.</text>
</comment>
<dbReference type="AlphaFoldDB" id="A0A8J3EB63"/>
<evidence type="ECO:0000313" key="1">
    <source>
        <dbReference type="EMBL" id="GGG22953.1"/>
    </source>
</evidence>
<dbReference type="EMBL" id="BMKS01000002">
    <property type="protein sequence ID" value="GGG22953.1"/>
    <property type="molecule type" value="Genomic_DNA"/>
</dbReference>
<name>A0A8J3EB63_9PROT</name>
<organism evidence="1 2">
    <name type="scientific">Caldovatus sediminis</name>
    <dbReference type="NCBI Taxonomy" id="2041189"/>
    <lineage>
        <taxon>Bacteria</taxon>
        <taxon>Pseudomonadati</taxon>
        <taxon>Pseudomonadota</taxon>
        <taxon>Alphaproteobacteria</taxon>
        <taxon>Acetobacterales</taxon>
        <taxon>Roseomonadaceae</taxon>
        <taxon>Caldovatus</taxon>
    </lineage>
</organism>
<dbReference type="Proteomes" id="UP000597507">
    <property type="component" value="Unassembled WGS sequence"/>
</dbReference>
<reference evidence="1 2" key="1">
    <citation type="journal article" date="2014" name="Int. J. Syst. Evol. Microbiol.">
        <title>Complete genome sequence of Corynebacterium casei LMG S-19264T (=DSM 44701T), isolated from a smear-ripened cheese.</title>
        <authorList>
            <consortium name="US DOE Joint Genome Institute (JGI-PGF)"/>
            <person name="Walter F."/>
            <person name="Albersmeier A."/>
            <person name="Kalinowski J."/>
            <person name="Ruckert C."/>
        </authorList>
    </citation>
    <scope>NUCLEOTIDE SEQUENCE [LARGE SCALE GENOMIC DNA]</scope>
    <source>
        <strain evidence="1 2">CGMCC 1.16330</strain>
    </source>
</reference>
<accession>A0A8J3EB63</accession>
<proteinExistence type="predicted"/>
<sequence length="87" mass="9338">MPTTPIEPLVLDLVEWVADAPRPYEEVIEAWRTSCPRLTVWEDAVDGGLVACGRGEGGHLYVVATPRGRALLASRRRAAAAQAAAGR</sequence>